<evidence type="ECO:0000313" key="2">
    <source>
        <dbReference type="Proteomes" id="UP000308600"/>
    </source>
</evidence>
<gene>
    <name evidence="1" type="ORF">BDN72DRAFT_529482</name>
</gene>
<keyword evidence="2" id="KW-1185">Reference proteome</keyword>
<evidence type="ECO:0000313" key="1">
    <source>
        <dbReference type="EMBL" id="TFK70627.1"/>
    </source>
</evidence>
<proteinExistence type="predicted"/>
<sequence>MYLYELPTTGTISFADFCVDQSIKKRYTNQIPEATQARANLKGLLKESKRADHGEKDFLALIKVLDEYLPHLRGIMACIAHDEIGLKAEPTFSWRTTLSANFLHNSPRLSLPSLHADYAFTLLTRAFATANLARVTVLSLGSYEFDRAISDAERKRKDESLNVAVDWLRTAGGIFSFVADTLLPEWETNRGGGTLGLSKPPELSREVNSALAKMSLAEAQTLAIRKLLSKAAYDSNVTPGPPLPKSHPSPALIAKLHLECASLYSSARSLVKSITTGKSTLPSKNNGEVSADLRGYLADQAALHAALAHKWLGVDAGENGGTNQGGEAVAFLAWAKKGLEELRDSGKGIGLSKEDKEKRGLRKEKIAEQLDSVNVFYKHYRKVNDTLHYQPVPPQSDLQARIPAGVLAIQAKPFTSALPLFGPGSLAYLRMQEEDPSEQNENVSRPQTDNASTPETPRNYAGAGAYF</sequence>
<protein>
    <submittedName>
        <fullName evidence="1">Uncharacterized protein</fullName>
    </submittedName>
</protein>
<reference evidence="1 2" key="1">
    <citation type="journal article" date="2019" name="Nat. Ecol. Evol.">
        <title>Megaphylogeny resolves global patterns of mushroom evolution.</title>
        <authorList>
            <person name="Varga T."/>
            <person name="Krizsan K."/>
            <person name="Foldi C."/>
            <person name="Dima B."/>
            <person name="Sanchez-Garcia M."/>
            <person name="Sanchez-Ramirez S."/>
            <person name="Szollosi G.J."/>
            <person name="Szarkandi J.G."/>
            <person name="Papp V."/>
            <person name="Albert L."/>
            <person name="Andreopoulos W."/>
            <person name="Angelini C."/>
            <person name="Antonin V."/>
            <person name="Barry K.W."/>
            <person name="Bougher N.L."/>
            <person name="Buchanan P."/>
            <person name="Buyck B."/>
            <person name="Bense V."/>
            <person name="Catcheside P."/>
            <person name="Chovatia M."/>
            <person name="Cooper J."/>
            <person name="Damon W."/>
            <person name="Desjardin D."/>
            <person name="Finy P."/>
            <person name="Geml J."/>
            <person name="Haridas S."/>
            <person name="Hughes K."/>
            <person name="Justo A."/>
            <person name="Karasinski D."/>
            <person name="Kautmanova I."/>
            <person name="Kiss B."/>
            <person name="Kocsube S."/>
            <person name="Kotiranta H."/>
            <person name="LaButti K.M."/>
            <person name="Lechner B.E."/>
            <person name="Liimatainen K."/>
            <person name="Lipzen A."/>
            <person name="Lukacs Z."/>
            <person name="Mihaltcheva S."/>
            <person name="Morgado L.N."/>
            <person name="Niskanen T."/>
            <person name="Noordeloos M.E."/>
            <person name="Ohm R.A."/>
            <person name="Ortiz-Santana B."/>
            <person name="Ovrebo C."/>
            <person name="Racz N."/>
            <person name="Riley R."/>
            <person name="Savchenko A."/>
            <person name="Shiryaev A."/>
            <person name="Soop K."/>
            <person name="Spirin V."/>
            <person name="Szebenyi C."/>
            <person name="Tomsovsky M."/>
            <person name="Tulloss R.E."/>
            <person name="Uehling J."/>
            <person name="Grigoriev I.V."/>
            <person name="Vagvolgyi C."/>
            <person name="Papp T."/>
            <person name="Martin F.M."/>
            <person name="Miettinen O."/>
            <person name="Hibbett D.S."/>
            <person name="Nagy L.G."/>
        </authorList>
    </citation>
    <scope>NUCLEOTIDE SEQUENCE [LARGE SCALE GENOMIC DNA]</scope>
    <source>
        <strain evidence="1 2">NL-1719</strain>
    </source>
</reference>
<dbReference type="Proteomes" id="UP000308600">
    <property type="component" value="Unassembled WGS sequence"/>
</dbReference>
<name>A0ACD3B072_9AGAR</name>
<dbReference type="EMBL" id="ML208310">
    <property type="protein sequence ID" value="TFK70627.1"/>
    <property type="molecule type" value="Genomic_DNA"/>
</dbReference>
<organism evidence="1 2">
    <name type="scientific">Pluteus cervinus</name>
    <dbReference type="NCBI Taxonomy" id="181527"/>
    <lineage>
        <taxon>Eukaryota</taxon>
        <taxon>Fungi</taxon>
        <taxon>Dikarya</taxon>
        <taxon>Basidiomycota</taxon>
        <taxon>Agaricomycotina</taxon>
        <taxon>Agaricomycetes</taxon>
        <taxon>Agaricomycetidae</taxon>
        <taxon>Agaricales</taxon>
        <taxon>Pluteineae</taxon>
        <taxon>Pluteaceae</taxon>
        <taxon>Pluteus</taxon>
    </lineage>
</organism>
<accession>A0ACD3B072</accession>